<dbReference type="InterPro" id="IPR050338">
    <property type="entry name" value="DisA"/>
</dbReference>
<accession>A0A7C9BIH7</accession>
<evidence type="ECO:0000256" key="9">
    <source>
        <dbReference type="ARBA" id="ARBA00023136"/>
    </source>
</evidence>
<comment type="function">
    <text evidence="10">Catalyzes the condensation of 2 ATP molecules into cyclic di-AMP (c-di-AMP), a second messenger used to regulate differing processes in different bacteria.</text>
</comment>
<dbReference type="InterPro" id="IPR003390">
    <property type="entry name" value="DNA_integrity_scan_DisA_N"/>
</dbReference>
<dbReference type="InterPro" id="IPR036888">
    <property type="entry name" value="DNA_integrity_DisA_N_sf"/>
</dbReference>
<keyword evidence="2 10" id="KW-1003">Cell membrane</keyword>
<dbReference type="PIRSF" id="PIRSF004793">
    <property type="entry name" value="UCP004793"/>
    <property type="match status" value="1"/>
</dbReference>
<dbReference type="PROSITE" id="PS51794">
    <property type="entry name" value="DAC"/>
    <property type="match status" value="1"/>
</dbReference>
<keyword evidence="8 10" id="KW-1133">Transmembrane helix</keyword>
<dbReference type="NCBIfam" id="TIGR00159">
    <property type="entry name" value="diadenylate cyclase CdaA"/>
    <property type="match status" value="1"/>
</dbReference>
<dbReference type="Gene3D" id="3.40.1700.10">
    <property type="entry name" value="DNA integrity scanning protein, DisA, N-terminal domain"/>
    <property type="match status" value="1"/>
</dbReference>
<evidence type="ECO:0000259" key="11">
    <source>
        <dbReference type="PROSITE" id="PS51794"/>
    </source>
</evidence>
<feature type="transmembrane region" description="Helical" evidence="10">
    <location>
        <begin position="7"/>
        <end position="28"/>
    </location>
</feature>
<dbReference type="EMBL" id="WHLY01000002">
    <property type="protein sequence ID" value="MPR36820.1"/>
    <property type="molecule type" value="Genomic_DNA"/>
</dbReference>
<comment type="caution">
    <text evidence="12">The sequence shown here is derived from an EMBL/GenBank/DDBJ whole genome shotgun (WGS) entry which is preliminary data.</text>
</comment>
<comment type="caution">
    <text evidence="10">Lacks conserved residue(s) required for the propagation of feature annotation.</text>
</comment>
<name>A0A7C9BIH7_9BACT</name>
<keyword evidence="6 10" id="KW-0547">Nucleotide-binding</keyword>
<dbReference type="GO" id="GO:0006171">
    <property type="term" value="P:cAMP biosynthetic process"/>
    <property type="evidence" value="ECO:0007669"/>
    <property type="project" value="InterPro"/>
</dbReference>
<evidence type="ECO:0000256" key="1">
    <source>
        <dbReference type="ARBA" id="ARBA00000877"/>
    </source>
</evidence>
<keyword evidence="4 10" id="KW-0812">Transmembrane</keyword>
<evidence type="ECO:0000256" key="5">
    <source>
        <dbReference type="ARBA" id="ARBA00022695"/>
    </source>
</evidence>
<comment type="similarity">
    <text evidence="10">Belongs to the adenylate cyclase family. DacA/CdaA subfamily.</text>
</comment>
<feature type="transmembrane region" description="Helical" evidence="10">
    <location>
        <begin position="34"/>
        <end position="52"/>
    </location>
</feature>
<dbReference type="HAMAP" id="MF_01499">
    <property type="entry name" value="DacA"/>
    <property type="match status" value="1"/>
</dbReference>
<keyword evidence="9 10" id="KW-0472">Membrane</keyword>
<dbReference type="Pfam" id="PF02457">
    <property type="entry name" value="DAC"/>
    <property type="match status" value="1"/>
</dbReference>
<dbReference type="SUPFAM" id="SSF143597">
    <property type="entry name" value="YojJ-like"/>
    <property type="match status" value="1"/>
</dbReference>
<keyword evidence="13" id="KW-1185">Reference proteome</keyword>
<dbReference type="Pfam" id="PF19293">
    <property type="entry name" value="CdaA_N"/>
    <property type="match status" value="1"/>
</dbReference>
<evidence type="ECO:0000313" key="12">
    <source>
        <dbReference type="EMBL" id="MPR36820.1"/>
    </source>
</evidence>
<comment type="subunit">
    <text evidence="10">Probably a homodimer.</text>
</comment>
<evidence type="ECO:0000256" key="7">
    <source>
        <dbReference type="ARBA" id="ARBA00022840"/>
    </source>
</evidence>
<dbReference type="EC" id="2.7.7.85" evidence="10"/>
<organism evidence="12 13">
    <name type="scientific">Salmonirosea aquatica</name>
    <dbReference type="NCBI Taxonomy" id="2654236"/>
    <lineage>
        <taxon>Bacteria</taxon>
        <taxon>Pseudomonadati</taxon>
        <taxon>Bacteroidota</taxon>
        <taxon>Cytophagia</taxon>
        <taxon>Cytophagales</taxon>
        <taxon>Spirosomataceae</taxon>
        <taxon>Salmonirosea</taxon>
    </lineage>
</organism>
<dbReference type="InterPro" id="IPR045585">
    <property type="entry name" value="CdaA_N"/>
</dbReference>
<dbReference type="PANTHER" id="PTHR34185">
    <property type="entry name" value="DIADENYLATE CYCLASE"/>
    <property type="match status" value="1"/>
</dbReference>
<dbReference type="PANTHER" id="PTHR34185:SF1">
    <property type="entry name" value="DIADENYLATE CYCLASE"/>
    <property type="match status" value="1"/>
</dbReference>
<dbReference type="Proteomes" id="UP000479293">
    <property type="component" value="Unassembled WGS sequence"/>
</dbReference>
<gene>
    <name evidence="10" type="primary">dacA</name>
    <name evidence="12" type="ORF">GBK04_26690</name>
</gene>
<keyword evidence="5 10" id="KW-0548">Nucleotidyltransferase</keyword>
<dbReference type="InterPro" id="IPR014046">
    <property type="entry name" value="C-di-AMP_synthase"/>
</dbReference>
<evidence type="ECO:0000313" key="13">
    <source>
        <dbReference type="Proteomes" id="UP000479293"/>
    </source>
</evidence>
<keyword evidence="7 10" id="KW-0067">ATP-binding</keyword>
<dbReference type="GO" id="GO:0004016">
    <property type="term" value="F:adenylate cyclase activity"/>
    <property type="evidence" value="ECO:0007669"/>
    <property type="project" value="UniProtKB-UniRule"/>
</dbReference>
<dbReference type="GO" id="GO:0106408">
    <property type="term" value="F:diadenylate cyclase activity"/>
    <property type="evidence" value="ECO:0007669"/>
    <property type="project" value="UniProtKB-EC"/>
</dbReference>
<reference evidence="12 13" key="1">
    <citation type="submission" date="2019-10" db="EMBL/GenBank/DDBJ databases">
        <title>Draft Genome Sequence of Cytophagaceae sp. SJW1-29.</title>
        <authorList>
            <person name="Choi A."/>
        </authorList>
    </citation>
    <scope>NUCLEOTIDE SEQUENCE [LARGE SCALE GENOMIC DNA]</scope>
    <source>
        <strain evidence="12 13">SJW1-29</strain>
    </source>
</reference>
<keyword evidence="3 10" id="KW-0808">Transferase</keyword>
<proteinExistence type="inferred from homology"/>
<comment type="catalytic activity">
    <reaction evidence="1 10">
        <text>2 ATP = 3',3'-c-di-AMP + 2 diphosphate</text>
        <dbReference type="Rhea" id="RHEA:35655"/>
        <dbReference type="ChEBI" id="CHEBI:30616"/>
        <dbReference type="ChEBI" id="CHEBI:33019"/>
        <dbReference type="ChEBI" id="CHEBI:71500"/>
        <dbReference type="EC" id="2.7.7.85"/>
    </reaction>
</comment>
<sequence>MRIGFLVISWTDVLDILLVSFLLYQIYVLVKGSIASRVFLGYLFVYVFYLIVKGLRLELLTAILQYFMGVGAIALIVIFQQEIRRFLLIIGKSTAFTNNRFFNTFLGSTEPGLESGNLKAIVEASRSIASDFNGALIVIKKKDDLEKYIQTGAPLDALISKPLLVSVFNQYSALNDGAVIIADGRVSASRCILPVADGREVPSSVGFRHRAAMGISEATDAAVVVISEQTGRISLAIEGELFSNIPASELEMRLAEYLNSDKQRV</sequence>
<dbReference type="AlphaFoldDB" id="A0A7C9BIH7"/>
<dbReference type="InterPro" id="IPR034701">
    <property type="entry name" value="CdaA"/>
</dbReference>
<dbReference type="GO" id="GO:0005524">
    <property type="term" value="F:ATP binding"/>
    <property type="evidence" value="ECO:0007669"/>
    <property type="project" value="UniProtKB-UniRule"/>
</dbReference>
<evidence type="ECO:0000256" key="8">
    <source>
        <dbReference type="ARBA" id="ARBA00022989"/>
    </source>
</evidence>
<evidence type="ECO:0000256" key="2">
    <source>
        <dbReference type="ARBA" id="ARBA00022475"/>
    </source>
</evidence>
<evidence type="ECO:0000256" key="3">
    <source>
        <dbReference type="ARBA" id="ARBA00022679"/>
    </source>
</evidence>
<protein>
    <recommendedName>
        <fullName evidence="10">Diadenylate cyclase</fullName>
        <shortName evidence="10">DAC</shortName>
        <ecNumber evidence="10">2.7.7.85</ecNumber>
    </recommendedName>
    <alternativeName>
        <fullName evidence="10">Cyclic-di-AMP synthase</fullName>
        <shortName evidence="10">c-di-AMP synthase</shortName>
    </alternativeName>
</protein>
<dbReference type="RefSeq" id="WP_152765056.1">
    <property type="nucleotide sequence ID" value="NZ_WHLY01000002.1"/>
</dbReference>
<feature type="transmembrane region" description="Helical" evidence="10">
    <location>
        <begin position="59"/>
        <end position="79"/>
    </location>
</feature>
<evidence type="ECO:0000256" key="10">
    <source>
        <dbReference type="HAMAP-Rule" id="MF_01499"/>
    </source>
</evidence>
<feature type="domain" description="DAC" evidence="11">
    <location>
        <begin position="80"/>
        <end position="247"/>
    </location>
</feature>
<evidence type="ECO:0000256" key="6">
    <source>
        <dbReference type="ARBA" id="ARBA00022741"/>
    </source>
</evidence>
<evidence type="ECO:0000256" key="4">
    <source>
        <dbReference type="ARBA" id="ARBA00022692"/>
    </source>
</evidence>